<proteinExistence type="predicted"/>
<dbReference type="AlphaFoldDB" id="A0A8H7VTV6"/>
<feature type="region of interest" description="Disordered" evidence="1">
    <location>
        <begin position="1"/>
        <end position="33"/>
    </location>
</feature>
<name>A0A8H7VTV6_9FUNG</name>
<evidence type="ECO:0000256" key="1">
    <source>
        <dbReference type="SAM" id="MobiDB-lite"/>
    </source>
</evidence>
<protein>
    <submittedName>
        <fullName evidence="2">Uncharacterized protein</fullName>
    </submittedName>
</protein>
<accession>A0A8H7VTV6</accession>
<dbReference type="Proteomes" id="UP000613177">
    <property type="component" value="Unassembled WGS sequence"/>
</dbReference>
<comment type="caution">
    <text evidence="2">The sequence shown here is derived from an EMBL/GenBank/DDBJ whole genome shotgun (WGS) entry which is preliminary data.</text>
</comment>
<gene>
    <name evidence="2" type="ORF">INT48_006164</name>
</gene>
<dbReference type="EMBL" id="JAEPRE010000095">
    <property type="protein sequence ID" value="KAG2232910.1"/>
    <property type="molecule type" value="Genomic_DNA"/>
</dbReference>
<sequence>MPSLSKLFKSAKQSFSSKQRKSSSDSGGGKSVRFSISNESVYYTHSSVEYDRRSSITFDQYLHEADSLKSFNSSEYDDDSVIFDEEVLRNTKVNKKQGHYSIAALVAYRANI</sequence>
<keyword evidence="3" id="KW-1185">Reference proteome</keyword>
<reference evidence="2" key="1">
    <citation type="submission" date="2021-01" db="EMBL/GenBank/DDBJ databases">
        <title>Metabolic potential, ecology and presence of endohyphal bacteria is reflected in genomic diversity of Mucoromycotina.</title>
        <authorList>
            <person name="Muszewska A."/>
            <person name="Okrasinska A."/>
            <person name="Steczkiewicz K."/>
            <person name="Drgas O."/>
            <person name="Orlowska M."/>
            <person name="Perlinska-Lenart U."/>
            <person name="Aleksandrzak-Piekarczyk T."/>
            <person name="Szatraj K."/>
            <person name="Zielenkiewicz U."/>
            <person name="Pilsyk S."/>
            <person name="Malc E."/>
            <person name="Mieczkowski P."/>
            <person name="Kruszewska J.S."/>
            <person name="Biernat P."/>
            <person name="Pawlowska J."/>
        </authorList>
    </citation>
    <scope>NUCLEOTIDE SEQUENCE</scope>
    <source>
        <strain evidence="2">WA0000018081</strain>
    </source>
</reference>
<evidence type="ECO:0000313" key="3">
    <source>
        <dbReference type="Proteomes" id="UP000613177"/>
    </source>
</evidence>
<organism evidence="2 3">
    <name type="scientific">Thamnidium elegans</name>
    <dbReference type="NCBI Taxonomy" id="101142"/>
    <lineage>
        <taxon>Eukaryota</taxon>
        <taxon>Fungi</taxon>
        <taxon>Fungi incertae sedis</taxon>
        <taxon>Mucoromycota</taxon>
        <taxon>Mucoromycotina</taxon>
        <taxon>Mucoromycetes</taxon>
        <taxon>Mucorales</taxon>
        <taxon>Mucorineae</taxon>
        <taxon>Mucoraceae</taxon>
        <taxon>Thamnidium</taxon>
    </lineage>
</organism>
<evidence type="ECO:0000313" key="2">
    <source>
        <dbReference type="EMBL" id="KAG2232910.1"/>
    </source>
</evidence>
<feature type="compositionally biased region" description="Low complexity" evidence="1">
    <location>
        <begin position="1"/>
        <end position="17"/>
    </location>
</feature>